<feature type="non-terminal residue" evidence="1">
    <location>
        <position position="30"/>
    </location>
</feature>
<protein>
    <submittedName>
        <fullName evidence="1">Uncharacterized protein</fullName>
    </submittedName>
</protein>
<reference evidence="1" key="1">
    <citation type="journal article" date="2014" name="Front. Microbiol.">
        <title>High frequency of phylogenetically diverse reductive dehalogenase-homologous genes in deep subseafloor sedimentary metagenomes.</title>
        <authorList>
            <person name="Kawai M."/>
            <person name="Futagami T."/>
            <person name="Toyoda A."/>
            <person name="Takaki Y."/>
            <person name="Nishi S."/>
            <person name="Hori S."/>
            <person name="Arai W."/>
            <person name="Tsubouchi T."/>
            <person name="Morono Y."/>
            <person name="Uchiyama I."/>
            <person name="Ito T."/>
            <person name="Fujiyama A."/>
            <person name="Inagaki F."/>
            <person name="Takami H."/>
        </authorList>
    </citation>
    <scope>NUCLEOTIDE SEQUENCE</scope>
    <source>
        <strain evidence="1">Expedition CK06-06</strain>
    </source>
</reference>
<gene>
    <name evidence="1" type="ORF">S01H4_61017</name>
</gene>
<evidence type="ECO:0000313" key="1">
    <source>
        <dbReference type="EMBL" id="GAH07514.1"/>
    </source>
</evidence>
<sequence length="30" mass="3601">MKVRVKQGKKGFIYNSLRREGDEFELEDDL</sequence>
<comment type="caution">
    <text evidence="1">The sequence shown here is derived from an EMBL/GenBank/DDBJ whole genome shotgun (WGS) entry which is preliminary data.</text>
</comment>
<organism evidence="1">
    <name type="scientific">marine sediment metagenome</name>
    <dbReference type="NCBI Taxonomy" id="412755"/>
    <lineage>
        <taxon>unclassified sequences</taxon>
        <taxon>metagenomes</taxon>
        <taxon>ecological metagenomes</taxon>
    </lineage>
</organism>
<dbReference type="AlphaFoldDB" id="X1DRD3"/>
<dbReference type="EMBL" id="BART01036098">
    <property type="protein sequence ID" value="GAH07514.1"/>
    <property type="molecule type" value="Genomic_DNA"/>
</dbReference>
<name>X1DRD3_9ZZZZ</name>
<proteinExistence type="predicted"/>
<accession>X1DRD3</accession>